<accession>W9QTS0</accession>
<evidence type="ECO:0008006" key="4">
    <source>
        <dbReference type="Google" id="ProtNLM"/>
    </source>
</evidence>
<feature type="transmembrane region" description="Helical" evidence="1">
    <location>
        <begin position="21"/>
        <end position="38"/>
    </location>
</feature>
<gene>
    <name evidence="2" type="ORF">L484_022931</name>
</gene>
<keyword evidence="3" id="KW-1185">Reference proteome</keyword>
<evidence type="ECO:0000256" key="1">
    <source>
        <dbReference type="SAM" id="Phobius"/>
    </source>
</evidence>
<keyword evidence="1" id="KW-1133">Transmembrane helix</keyword>
<dbReference type="EMBL" id="KE344145">
    <property type="protein sequence ID" value="EXB53963.1"/>
    <property type="molecule type" value="Genomic_DNA"/>
</dbReference>
<reference evidence="3" key="1">
    <citation type="submission" date="2013-01" db="EMBL/GenBank/DDBJ databases">
        <title>Draft Genome Sequence of a Mulberry Tree, Morus notabilis C.K. Schneid.</title>
        <authorList>
            <person name="He N."/>
            <person name="Zhao S."/>
        </authorList>
    </citation>
    <scope>NUCLEOTIDE SEQUENCE</scope>
</reference>
<dbReference type="PANTHER" id="PTHR34545:SF7">
    <property type="entry name" value="CLAVATA3_ESR (CLE)-RELATED PROTEIN 16"/>
    <property type="match status" value="1"/>
</dbReference>
<dbReference type="InterPro" id="IPR033249">
    <property type="entry name" value="CLE_plant"/>
</dbReference>
<organism evidence="2 3">
    <name type="scientific">Morus notabilis</name>
    <dbReference type="NCBI Taxonomy" id="981085"/>
    <lineage>
        <taxon>Eukaryota</taxon>
        <taxon>Viridiplantae</taxon>
        <taxon>Streptophyta</taxon>
        <taxon>Embryophyta</taxon>
        <taxon>Tracheophyta</taxon>
        <taxon>Spermatophyta</taxon>
        <taxon>Magnoliopsida</taxon>
        <taxon>eudicotyledons</taxon>
        <taxon>Gunneridae</taxon>
        <taxon>Pentapetalae</taxon>
        <taxon>rosids</taxon>
        <taxon>fabids</taxon>
        <taxon>Rosales</taxon>
        <taxon>Moraceae</taxon>
        <taxon>Moreae</taxon>
        <taxon>Morus</taxon>
    </lineage>
</organism>
<proteinExistence type="predicted"/>
<evidence type="ECO:0000313" key="2">
    <source>
        <dbReference type="EMBL" id="EXB53963.1"/>
    </source>
</evidence>
<protein>
    <recommendedName>
        <fullName evidence="4">CLAVATA3/ESR (CLE)-related protein 16</fullName>
    </recommendedName>
</protein>
<keyword evidence="1" id="KW-0472">Membrane</keyword>
<dbReference type="Proteomes" id="UP000030645">
    <property type="component" value="Unassembled WGS sequence"/>
</dbReference>
<dbReference type="eggNOG" id="ENOG502SBUE">
    <property type="taxonomic scope" value="Eukaryota"/>
</dbReference>
<evidence type="ECO:0000313" key="3">
    <source>
        <dbReference type="Proteomes" id="UP000030645"/>
    </source>
</evidence>
<dbReference type="PANTHER" id="PTHR34545">
    <property type="entry name" value="CLAVATA3/ESR (CLE)-RELATED PROTEIN 22"/>
    <property type="match status" value="1"/>
</dbReference>
<keyword evidence="1" id="KW-0812">Transmembrane</keyword>
<dbReference type="GO" id="GO:0048731">
    <property type="term" value="P:system development"/>
    <property type="evidence" value="ECO:0007669"/>
    <property type="project" value="InterPro"/>
</dbReference>
<name>W9QTS0_9ROSA</name>
<dbReference type="AlphaFoldDB" id="W9QTS0"/>
<sequence length="106" mass="11683">MQGKEGERSRRGKGSHGGVKVAATFFFWVILIFSHLSFSSAAKVLHRNGRLYRQSPPRKARFVDTKTASFHAPLSPANSINGASDPDILYGDDKRLVHTGPNPLHN</sequence>